<protein>
    <submittedName>
        <fullName evidence="1">Uncharacterized protein</fullName>
    </submittedName>
</protein>
<comment type="caution">
    <text evidence="1">The sequence shown here is derived from an EMBL/GenBank/DDBJ whole genome shotgun (WGS) entry which is preliminary data.</text>
</comment>
<gene>
    <name evidence="1" type="ORF">M8818_001623</name>
</gene>
<sequence>MGRRLSAIQWDRKGSAAKVELNDLIDEAKEATEKEHTMGLLQAIKTYPKAVGWSVLASTALVMEGYDLVVIYNFFGFPAFAKKYGVQLADGTYSVPAAWQSGLSNGANCGEIVGLMFAGILADRYGYRKVIGGALIMVVCFIFITFFAPSVEVLLVGEILCGLPWGVFQTITTAYAAEVTPVALRPYLCTYVNLCWVLGQVIGSGVLRGLVDRTDQWGYRIPFALQWMWPIPLLVGITLAPESPWWLVRKGRLDEAEHALERLTSRTHDPDFDTQKTIAMIIHTNEIEKELTAGTSYWDCFKGTDLRRTEICCMTWMIQTLCGSGLMGYSSYFYEQAGLSPTYSFDLTMGQYAIGAVGVFTAWALMPWFGRRSLYLWGLVALFVLLLIIGFISLAPASPGRSWGIGSMLLVYTFVYDTTVGPVCYSLVAELSSTRLRQKTIVLARNAYNVIGIINNILTPHMLNPTAWAWGAKAGFFWAGICFLSLLWTYFRLPEPKNRTYAELDILFERRVPAKKFSSTIANPFRGDTLEAGRHGSIVKVKSQESDEYHGHEAVSFDEKVFAAKHVE</sequence>
<organism evidence="1 2">
    <name type="scientific">Zalaria obscura</name>
    <dbReference type="NCBI Taxonomy" id="2024903"/>
    <lineage>
        <taxon>Eukaryota</taxon>
        <taxon>Fungi</taxon>
        <taxon>Dikarya</taxon>
        <taxon>Ascomycota</taxon>
        <taxon>Pezizomycotina</taxon>
        <taxon>Dothideomycetes</taxon>
        <taxon>Dothideomycetidae</taxon>
        <taxon>Dothideales</taxon>
        <taxon>Zalariaceae</taxon>
        <taxon>Zalaria</taxon>
    </lineage>
</organism>
<dbReference type="Proteomes" id="UP001320706">
    <property type="component" value="Unassembled WGS sequence"/>
</dbReference>
<keyword evidence="2" id="KW-1185">Reference proteome</keyword>
<proteinExistence type="predicted"/>
<reference evidence="1" key="1">
    <citation type="submission" date="2024-02" db="EMBL/GenBank/DDBJ databases">
        <title>Metagenome Assembled Genome of Zalaria obscura JY119.</title>
        <authorList>
            <person name="Vighnesh L."/>
            <person name="Jagadeeshwari U."/>
            <person name="Venkata Ramana C."/>
            <person name="Sasikala C."/>
        </authorList>
    </citation>
    <scope>NUCLEOTIDE SEQUENCE</scope>
    <source>
        <strain evidence="1">JY119</strain>
    </source>
</reference>
<dbReference type="EMBL" id="JAMKPW020000006">
    <property type="protein sequence ID" value="KAK8217370.1"/>
    <property type="molecule type" value="Genomic_DNA"/>
</dbReference>
<evidence type="ECO:0000313" key="2">
    <source>
        <dbReference type="Proteomes" id="UP001320706"/>
    </source>
</evidence>
<accession>A0ACC3SKW2</accession>
<evidence type="ECO:0000313" key="1">
    <source>
        <dbReference type="EMBL" id="KAK8217370.1"/>
    </source>
</evidence>
<name>A0ACC3SKW2_9PEZI</name>